<keyword evidence="2" id="KW-1185">Reference proteome</keyword>
<dbReference type="EMBL" id="CM029043">
    <property type="protein sequence ID" value="KAG2612015.1"/>
    <property type="molecule type" value="Genomic_DNA"/>
</dbReference>
<organism evidence="1 2">
    <name type="scientific">Panicum virgatum</name>
    <name type="common">Blackwell switchgrass</name>
    <dbReference type="NCBI Taxonomy" id="38727"/>
    <lineage>
        <taxon>Eukaryota</taxon>
        <taxon>Viridiplantae</taxon>
        <taxon>Streptophyta</taxon>
        <taxon>Embryophyta</taxon>
        <taxon>Tracheophyta</taxon>
        <taxon>Spermatophyta</taxon>
        <taxon>Magnoliopsida</taxon>
        <taxon>Liliopsida</taxon>
        <taxon>Poales</taxon>
        <taxon>Poaceae</taxon>
        <taxon>PACMAD clade</taxon>
        <taxon>Panicoideae</taxon>
        <taxon>Panicodae</taxon>
        <taxon>Paniceae</taxon>
        <taxon>Panicinae</taxon>
        <taxon>Panicum</taxon>
        <taxon>Panicum sect. Hiantes</taxon>
    </lineage>
</organism>
<comment type="caution">
    <text evidence="1">The sequence shown here is derived from an EMBL/GenBank/DDBJ whole genome shotgun (WGS) entry which is preliminary data.</text>
</comment>
<accession>A0A8T0TSE2</accession>
<evidence type="ECO:0000313" key="2">
    <source>
        <dbReference type="Proteomes" id="UP000823388"/>
    </source>
</evidence>
<protein>
    <submittedName>
        <fullName evidence="1">Uncharacterized protein</fullName>
    </submittedName>
</protein>
<name>A0A8T0TSE2_PANVG</name>
<gene>
    <name evidence="1" type="ORF">PVAP13_4KG252205</name>
</gene>
<evidence type="ECO:0000313" key="1">
    <source>
        <dbReference type="EMBL" id="KAG2612015.1"/>
    </source>
</evidence>
<proteinExistence type="predicted"/>
<dbReference type="Proteomes" id="UP000823388">
    <property type="component" value="Chromosome 4K"/>
</dbReference>
<reference evidence="1" key="1">
    <citation type="submission" date="2020-05" db="EMBL/GenBank/DDBJ databases">
        <title>WGS assembly of Panicum virgatum.</title>
        <authorList>
            <person name="Lovell J.T."/>
            <person name="Jenkins J."/>
            <person name="Shu S."/>
            <person name="Juenger T.E."/>
            <person name="Schmutz J."/>
        </authorList>
    </citation>
    <scope>NUCLEOTIDE SEQUENCE</scope>
    <source>
        <strain evidence="1">AP13</strain>
    </source>
</reference>
<dbReference type="AlphaFoldDB" id="A0A8T0TSE2"/>
<sequence>MGALHMWSTVGPSWNCFLQHHSPNTQSKVVHLIDPIRRSFSYASKIQLQFARKKQEGARSLDSVLGSSLSLTLPHSYSFSMLSLKVHTWCRKPARTINRLLSIMGKKRAQKWHSL</sequence>